<gene>
    <name evidence="2" type="ORF">I79_016768</name>
</gene>
<evidence type="ECO:0000313" key="3">
    <source>
        <dbReference type="Proteomes" id="UP000001075"/>
    </source>
</evidence>
<protein>
    <submittedName>
        <fullName evidence="2">Uncharacterized protein</fullName>
    </submittedName>
</protein>
<dbReference type="EMBL" id="JH001001">
    <property type="protein sequence ID" value="EGW08458.1"/>
    <property type="molecule type" value="Genomic_DNA"/>
</dbReference>
<dbReference type="AlphaFoldDB" id="G3I091"/>
<name>G3I091_CRIGR</name>
<sequence>MYCLNTNLKQPPESIKARCELLMKHQYRHMSKTGWPRDSSEDLRQLSSISRLHSDVTE</sequence>
<feature type="region of interest" description="Disordered" evidence="1">
    <location>
        <begin position="31"/>
        <end position="58"/>
    </location>
</feature>
<organism evidence="2 3">
    <name type="scientific">Cricetulus griseus</name>
    <name type="common">Chinese hamster</name>
    <name type="synonym">Cricetulus barabensis griseus</name>
    <dbReference type="NCBI Taxonomy" id="10029"/>
    <lineage>
        <taxon>Eukaryota</taxon>
        <taxon>Metazoa</taxon>
        <taxon>Chordata</taxon>
        <taxon>Craniata</taxon>
        <taxon>Vertebrata</taxon>
        <taxon>Euteleostomi</taxon>
        <taxon>Mammalia</taxon>
        <taxon>Eutheria</taxon>
        <taxon>Euarchontoglires</taxon>
        <taxon>Glires</taxon>
        <taxon>Rodentia</taxon>
        <taxon>Myomorpha</taxon>
        <taxon>Muroidea</taxon>
        <taxon>Cricetidae</taxon>
        <taxon>Cricetinae</taxon>
        <taxon>Cricetulus</taxon>
    </lineage>
</organism>
<accession>G3I091</accession>
<dbReference type="InParanoid" id="G3I091"/>
<evidence type="ECO:0000256" key="1">
    <source>
        <dbReference type="SAM" id="MobiDB-lite"/>
    </source>
</evidence>
<proteinExistence type="predicted"/>
<evidence type="ECO:0000313" key="2">
    <source>
        <dbReference type="EMBL" id="EGW08458.1"/>
    </source>
</evidence>
<dbReference type="Proteomes" id="UP000001075">
    <property type="component" value="Unassembled WGS sequence"/>
</dbReference>
<reference evidence="3" key="1">
    <citation type="journal article" date="2011" name="Nat. Biotechnol.">
        <title>The genomic sequence of the Chinese hamster ovary (CHO)-K1 cell line.</title>
        <authorList>
            <person name="Xu X."/>
            <person name="Nagarajan H."/>
            <person name="Lewis N.E."/>
            <person name="Pan S."/>
            <person name="Cai Z."/>
            <person name="Liu X."/>
            <person name="Chen W."/>
            <person name="Xie M."/>
            <person name="Wang W."/>
            <person name="Hammond S."/>
            <person name="Andersen M.R."/>
            <person name="Neff N."/>
            <person name="Passarelli B."/>
            <person name="Koh W."/>
            <person name="Fan H.C."/>
            <person name="Wang J."/>
            <person name="Gui Y."/>
            <person name="Lee K.H."/>
            <person name="Betenbaugh M.J."/>
            <person name="Quake S.R."/>
            <person name="Famili I."/>
            <person name="Palsson B.O."/>
            <person name="Wang J."/>
        </authorList>
    </citation>
    <scope>NUCLEOTIDE SEQUENCE [LARGE SCALE GENOMIC DNA]</scope>
    <source>
        <strain evidence="3">CHO K1 cell line</strain>
    </source>
</reference>